<dbReference type="CDD" id="cd06261">
    <property type="entry name" value="TM_PBP2"/>
    <property type="match status" value="1"/>
</dbReference>
<keyword evidence="6 7" id="KW-0472">Membrane</keyword>
<dbReference type="EMBL" id="SIRE01000014">
    <property type="protein sequence ID" value="TBL76264.1"/>
    <property type="molecule type" value="Genomic_DNA"/>
</dbReference>
<evidence type="ECO:0000256" key="6">
    <source>
        <dbReference type="ARBA" id="ARBA00023136"/>
    </source>
</evidence>
<evidence type="ECO:0000256" key="7">
    <source>
        <dbReference type="RuleBase" id="RU363032"/>
    </source>
</evidence>
<sequence>MASRQPTGLSAADVPSPVKRKRAPALAIRRQLNGYLFVLPITVFFIVFTLYPALEAVRMSFFDFRRSGDVFVGLQNYKDIFGEERFVRALGNTFLYVLYIVPCTIVFSLAVSSFIYSMSERWTGFFRAVFYLPTVTSAVAISLVWGWIFNPGEEALANRLLVLFHQQAQIWFVDPHMALYLIVFIILTVSVGQPIVLYTAAMGSISNDYYEAAKVDGASRLQQFTRITMPLLMPTTLYSVVITTINAFQTFIFIHLLTSGGPDHTTTSIIYELYVEAFNTNKFGTASAMGIVLFLIVGLVAIFQFRSMTSKVEY</sequence>
<comment type="caution">
    <text evidence="9">The sequence shown here is derived from an EMBL/GenBank/DDBJ whole genome shotgun (WGS) entry which is preliminary data.</text>
</comment>
<keyword evidence="2 7" id="KW-0813">Transport</keyword>
<dbReference type="AlphaFoldDB" id="A0A4Q9DN36"/>
<keyword evidence="3" id="KW-1003">Cell membrane</keyword>
<proteinExistence type="inferred from homology"/>
<keyword evidence="4 7" id="KW-0812">Transmembrane</keyword>
<feature type="domain" description="ABC transmembrane type-1" evidence="8">
    <location>
        <begin position="90"/>
        <end position="304"/>
    </location>
</feature>
<feature type="transmembrane region" description="Helical" evidence="7">
    <location>
        <begin position="94"/>
        <end position="116"/>
    </location>
</feature>
<evidence type="ECO:0000256" key="2">
    <source>
        <dbReference type="ARBA" id="ARBA00022448"/>
    </source>
</evidence>
<keyword evidence="5 7" id="KW-1133">Transmembrane helix</keyword>
<dbReference type="PANTHER" id="PTHR30193">
    <property type="entry name" value="ABC TRANSPORTER PERMEASE PROTEIN"/>
    <property type="match status" value="1"/>
</dbReference>
<evidence type="ECO:0000256" key="4">
    <source>
        <dbReference type="ARBA" id="ARBA00022692"/>
    </source>
</evidence>
<dbReference type="InterPro" id="IPR035906">
    <property type="entry name" value="MetI-like_sf"/>
</dbReference>
<protein>
    <submittedName>
        <fullName evidence="9">Sugar ABC transporter permease</fullName>
    </submittedName>
</protein>
<feature type="transmembrane region" description="Helical" evidence="7">
    <location>
        <begin position="32"/>
        <end position="54"/>
    </location>
</feature>
<dbReference type="Proteomes" id="UP000293142">
    <property type="component" value="Unassembled WGS sequence"/>
</dbReference>
<dbReference type="Pfam" id="PF00528">
    <property type="entry name" value="BPD_transp_1"/>
    <property type="match status" value="1"/>
</dbReference>
<dbReference type="RefSeq" id="WP_131015170.1">
    <property type="nucleotide sequence ID" value="NZ_SIRE01000014.1"/>
</dbReference>
<reference evidence="9 10" key="1">
    <citation type="submission" date="2019-02" db="EMBL/GenBank/DDBJ databases">
        <title>Paenibacillus sp. nov., isolated from surface-sterilized tissue of Thalictrum simplex L.</title>
        <authorList>
            <person name="Tuo L."/>
        </authorList>
    </citation>
    <scope>NUCLEOTIDE SEQUENCE [LARGE SCALE GENOMIC DNA]</scope>
    <source>
        <strain evidence="9 10">N2SHLJ1</strain>
    </source>
</reference>
<dbReference type="OrthoDB" id="9788108at2"/>
<feature type="transmembrane region" description="Helical" evidence="7">
    <location>
        <begin position="128"/>
        <end position="148"/>
    </location>
</feature>
<name>A0A4Q9DN36_9BACL</name>
<evidence type="ECO:0000256" key="3">
    <source>
        <dbReference type="ARBA" id="ARBA00022475"/>
    </source>
</evidence>
<organism evidence="9 10">
    <name type="scientific">Paenibacillus thalictri</name>
    <dbReference type="NCBI Taxonomy" id="2527873"/>
    <lineage>
        <taxon>Bacteria</taxon>
        <taxon>Bacillati</taxon>
        <taxon>Bacillota</taxon>
        <taxon>Bacilli</taxon>
        <taxon>Bacillales</taxon>
        <taxon>Paenibacillaceae</taxon>
        <taxon>Paenibacillus</taxon>
    </lineage>
</organism>
<keyword evidence="10" id="KW-1185">Reference proteome</keyword>
<comment type="subcellular location">
    <subcellularLocation>
        <location evidence="1 7">Cell membrane</location>
        <topology evidence="1 7">Multi-pass membrane protein</topology>
    </subcellularLocation>
</comment>
<evidence type="ECO:0000256" key="5">
    <source>
        <dbReference type="ARBA" id="ARBA00022989"/>
    </source>
</evidence>
<evidence type="ECO:0000313" key="9">
    <source>
        <dbReference type="EMBL" id="TBL76264.1"/>
    </source>
</evidence>
<gene>
    <name evidence="9" type="ORF">EYB31_19895</name>
</gene>
<dbReference type="InterPro" id="IPR051393">
    <property type="entry name" value="ABC_transporter_permease"/>
</dbReference>
<accession>A0A4Q9DN36</accession>
<dbReference type="SUPFAM" id="SSF161098">
    <property type="entry name" value="MetI-like"/>
    <property type="match status" value="1"/>
</dbReference>
<dbReference type="GO" id="GO:0055085">
    <property type="term" value="P:transmembrane transport"/>
    <property type="evidence" value="ECO:0007669"/>
    <property type="project" value="InterPro"/>
</dbReference>
<evidence type="ECO:0000259" key="8">
    <source>
        <dbReference type="PROSITE" id="PS50928"/>
    </source>
</evidence>
<feature type="transmembrane region" description="Helical" evidence="7">
    <location>
        <begin position="177"/>
        <end position="200"/>
    </location>
</feature>
<dbReference type="GO" id="GO:0005886">
    <property type="term" value="C:plasma membrane"/>
    <property type="evidence" value="ECO:0007669"/>
    <property type="project" value="UniProtKB-SubCell"/>
</dbReference>
<evidence type="ECO:0000256" key="1">
    <source>
        <dbReference type="ARBA" id="ARBA00004651"/>
    </source>
</evidence>
<dbReference type="Gene3D" id="1.10.3720.10">
    <property type="entry name" value="MetI-like"/>
    <property type="match status" value="1"/>
</dbReference>
<dbReference type="PROSITE" id="PS50928">
    <property type="entry name" value="ABC_TM1"/>
    <property type="match status" value="1"/>
</dbReference>
<feature type="transmembrane region" description="Helical" evidence="7">
    <location>
        <begin position="283"/>
        <end position="305"/>
    </location>
</feature>
<dbReference type="InterPro" id="IPR000515">
    <property type="entry name" value="MetI-like"/>
</dbReference>
<evidence type="ECO:0000313" key="10">
    <source>
        <dbReference type="Proteomes" id="UP000293142"/>
    </source>
</evidence>
<dbReference type="PANTHER" id="PTHR30193:SF37">
    <property type="entry name" value="INNER MEMBRANE ABC TRANSPORTER PERMEASE PROTEIN YCJO"/>
    <property type="match status" value="1"/>
</dbReference>
<comment type="similarity">
    <text evidence="7">Belongs to the binding-protein-dependent transport system permease family.</text>
</comment>
<feature type="transmembrane region" description="Helical" evidence="7">
    <location>
        <begin position="236"/>
        <end position="257"/>
    </location>
</feature>